<dbReference type="InterPro" id="IPR015500">
    <property type="entry name" value="Peptidase_S8_subtilisin-rel"/>
</dbReference>
<dbReference type="Proteomes" id="UP000266196">
    <property type="component" value="Unassembled WGS sequence"/>
</dbReference>
<evidence type="ECO:0000256" key="3">
    <source>
        <dbReference type="ARBA" id="ARBA00022737"/>
    </source>
</evidence>
<reference evidence="13 14" key="1">
    <citation type="submission" date="2018-08" db="EMBL/GenBank/DDBJ databases">
        <title>Aphanomyces genome sequencing and annotation.</title>
        <authorList>
            <person name="Minardi D."/>
            <person name="Oidtmann B."/>
            <person name="Van Der Giezen M."/>
            <person name="Studholme D.J."/>
        </authorList>
    </citation>
    <scope>NUCLEOTIDE SEQUENCE [LARGE SCALE GENOMIC DNA]</scope>
    <source>
        <strain evidence="13 14">197901</strain>
    </source>
</reference>
<keyword evidence="6" id="KW-1015">Disulfide bond</keyword>
<proteinExistence type="inferred from homology"/>
<dbReference type="EC" id="3.4.21.62" evidence="8"/>
<evidence type="ECO:0000256" key="5">
    <source>
        <dbReference type="ARBA" id="ARBA00022825"/>
    </source>
</evidence>
<dbReference type="Pfam" id="PF14295">
    <property type="entry name" value="PAN_4"/>
    <property type="match status" value="3"/>
</dbReference>
<evidence type="ECO:0000256" key="10">
    <source>
        <dbReference type="RuleBase" id="RU003355"/>
    </source>
</evidence>
<evidence type="ECO:0000256" key="6">
    <source>
        <dbReference type="ARBA" id="ARBA00023157"/>
    </source>
</evidence>
<comment type="similarity">
    <text evidence="1 9 10">Belongs to the peptidase S8 family.</text>
</comment>
<evidence type="ECO:0000256" key="7">
    <source>
        <dbReference type="ARBA" id="ARBA00023529"/>
    </source>
</evidence>
<dbReference type="PANTHER" id="PTHR43806:SF67">
    <property type="entry name" value="EGF-LIKE DOMAIN-CONTAINING PROTEIN"/>
    <property type="match status" value="1"/>
</dbReference>
<dbReference type="InterPro" id="IPR050131">
    <property type="entry name" value="Peptidase_S8_subtilisin-like"/>
</dbReference>
<feature type="chain" id="PRO_5017225811" description="subtilisin" evidence="11">
    <location>
        <begin position="19"/>
        <end position="683"/>
    </location>
</feature>
<dbReference type="EMBL" id="QUTE01009024">
    <property type="protein sequence ID" value="RHZ21213.1"/>
    <property type="molecule type" value="Genomic_DNA"/>
</dbReference>
<evidence type="ECO:0000256" key="4">
    <source>
        <dbReference type="ARBA" id="ARBA00022801"/>
    </source>
</evidence>
<comment type="caution">
    <text evidence="13">The sequence shown here is derived from an EMBL/GenBank/DDBJ whole genome shotgun (WGS) entry which is preliminary data.</text>
</comment>
<dbReference type="GO" id="GO:0004252">
    <property type="term" value="F:serine-type endopeptidase activity"/>
    <property type="evidence" value="ECO:0007669"/>
    <property type="project" value="UniProtKB-UniRule"/>
</dbReference>
<keyword evidence="4 9" id="KW-0378">Hydrolase</keyword>
<feature type="signal peptide" evidence="11">
    <location>
        <begin position="1"/>
        <end position="18"/>
    </location>
</feature>
<feature type="active site" description="Charge relay system" evidence="9">
    <location>
        <position position="178"/>
    </location>
</feature>
<dbReference type="VEuPathDB" id="FungiDB:H257_19297"/>
<dbReference type="PANTHER" id="PTHR43806">
    <property type="entry name" value="PEPTIDASE S8"/>
    <property type="match status" value="1"/>
</dbReference>
<evidence type="ECO:0000256" key="8">
    <source>
        <dbReference type="ARBA" id="ARBA00023619"/>
    </source>
</evidence>
<evidence type="ECO:0000256" key="1">
    <source>
        <dbReference type="ARBA" id="ARBA00011073"/>
    </source>
</evidence>
<dbReference type="Gene3D" id="3.30.30.180">
    <property type="match status" value="1"/>
</dbReference>
<name>A0A397FDH7_APHAT</name>
<dbReference type="InterPro" id="IPR000209">
    <property type="entry name" value="Peptidase_S8/S53_dom"/>
</dbReference>
<dbReference type="CDD" id="cd01100">
    <property type="entry name" value="APPLE_Factor_XI_like"/>
    <property type="match status" value="1"/>
</dbReference>
<organism evidence="13 14">
    <name type="scientific">Aphanomyces astaci</name>
    <name type="common">Crayfish plague agent</name>
    <dbReference type="NCBI Taxonomy" id="112090"/>
    <lineage>
        <taxon>Eukaryota</taxon>
        <taxon>Sar</taxon>
        <taxon>Stramenopiles</taxon>
        <taxon>Oomycota</taxon>
        <taxon>Saprolegniomycetes</taxon>
        <taxon>Saprolegniales</taxon>
        <taxon>Verrucalvaceae</taxon>
        <taxon>Aphanomyces</taxon>
    </lineage>
</organism>
<evidence type="ECO:0000313" key="13">
    <source>
        <dbReference type="EMBL" id="RHZ21213.1"/>
    </source>
</evidence>
<keyword evidence="2 9" id="KW-0645">Protease</keyword>
<dbReference type="PROSITE" id="PS00136">
    <property type="entry name" value="SUBTILASE_ASP"/>
    <property type="match status" value="1"/>
</dbReference>
<dbReference type="InterPro" id="IPR023828">
    <property type="entry name" value="Peptidase_S8_Ser-AS"/>
</dbReference>
<dbReference type="GO" id="GO:0005576">
    <property type="term" value="C:extracellular region"/>
    <property type="evidence" value="ECO:0007669"/>
    <property type="project" value="InterPro"/>
</dbReference>
<dbReference type="InterPro" id="IPR022398">
    <property type="entry name" value="Peptidase_S8_His-AS"/>
</dbReference>
<keyword evidence="5 9" id="KW-0720">Serine protease</keyword>
<dbReference type="PROSITE" id="PS00138">
    <property type="entry name" value="SUBTILASE_SER"/>
    <property type="match status" value="1"/>
</dbReference>
<evidence type="ECO:0000256" key="2">
    <source>
        <dbReference type="ARBA" id="ARBA00022670"/>
    </source>
</evidence>
<dbReference type="InterPro" id="IPR003609">
    <property type="entry name" value="Pan_app"/>
</dbReference>
<feature type="active site" description="Charge relay system" evidence="9">
    <location>
        <position position="214"/>
    </location>
</feature>
<dbReference type="SUPFAM" id="SSF52743">
    <property type="entry name" value="Subtilisin-like"/>
    <property type="match status" value="1"/>
</dbReference>
<evidence type="ECO:0000256" key="9">
    <source>
        <dbReference type="PROSITE-ProRule" id="PRU01240"/>
    </source>
</evidence>
<comment type="catalytic activity">
    <reaction evidence="7">
        <text>Hydrolysis of proteins with broad specificity for peptide bonds, and a preference for a large uncharged residue in P1. Hydrolyzes peptide amides.</text>
        <dbReference type="EC" id="3.4.21.62"/>
    </reaction>
</comment>
<dbReference type="InterPro" id="IPR000177">
    <property type="entry name" value="Apple"/>
</dbReference>
<feature type="domain" description="Apple" evidence="12">
    <location>
        <begin position="461"/>
        <end position="536"/>
    </location>
</feature>
<dbReference type="PROSITE" id="PS00137">
    <property type="entry name" value="SUBTILASE_HIS"/>
    <property type="match status" value="1"/>
</dbReference>
<dbReference type="GO" id="GO:0006508">
    <property type="term" value="P:proteolysis"/>
    <property type="evidence" value="ECO:0007669"/>
    <property type="project" value="UniProtKB-KW"/>
</dbReference>
<dbReference type="AlphaFoldDB" id="A0A397FDH7"/>
<dbReference type="InterPro" id="IPR023827">
    <property type="entry name" value="Peptidase_S8_Asp-AS"/>
</dbReference>
<evidence type="ECO:0000313" key="14">
    <source>
        <dbReference type="Proteomes" id="UP000266196"/>
    </source>
</evidence>
<accession>A0A397FDH7</accession>
<keyword evidence="11" id="KW-0732">Signal</keyword>
<dbReference type="Gene3D" id="3.50.4.10">
    <property type="entry name" value="Hepatocyte Growth Factor"/>
    <property type="match status" value="2"/>
</dbReference>
<evidence type="ECO:0000256" key="11">
    <source>
        <dbReference type="SAM" id="SignalP"/>
    </source>
</evidence>
<dbReference type="Gene3D" id="3.40.50.200">
    <property type="entry name" value="Peptidase S8/S53 domain"/>
    <property type="match status" value="1"/>
</dbReference>
<dbReference type="SMART" id="SM00223">
    <property type="entry name" value="APPLE"/>
    <property type="match status" value="3"/>
</dbReference>
<evidence type="ECO:0000259" key="12">
    <source>
        <dbReference type="PROSITE" id="PS50948"/>
    </source>
</evidence>
<dbReference type="PROSITE" id="PS51892">
    <property type="entry name" value="SUBTILASE"/>
    <property type="match status" value="1"/>
</dbReference>
<sequence length="683" mass="74166">MVQYRFLALAAATIAVTAKISVEVHRSLEVAKQSNIKVKFHCSEALANHRRRLKAGASRTETIESVVHSLKEHTRTSQALVKLLLANQSTAVEVDTTWIDCSMYIDKATNYLIEEIKALPQVKSIYLASVRAHNETKSHDQPTSTVNEVIEWGIEKIKAPELWAKGIKGDGIVVGIIDSGVRHTHKRLSSNWRQEYGWFDPYDNTELPNDPLSHGTHVTGTIVGTHGIGVAPNAQWIACKGWNTTMNIRRLLVKCAQFMLCPHDRYGNNADCSKAPHVINNSYGSYSKNFWMDDTIAALRAAGIVPVFGNGNNGPRCTNLDYPAASPRVIAVGATDRNDFLYDYSSLGPSEKNSTKPDISAPGVDIRSASIVSDVDYLSNTGTSMAAPHVSGAIALYLSANKGASYDEVYTALANNVDTDTLTLPNYTCGEKIPNAYYPNNLYGYGRLNIFNAVTAPLPKCALWTDDFEVIGKEVKKVSQSTAADCCDECHNTPNCNAFTFTRDNGGTCWLKAEDKLVDWVYKKGYKSARVLKPNNDLTACGTLEEDVDYDGPFITFTNQAKAESCCADCENTPGCKLFVWYAGTCWLKSDKGDKVTFKGAKAGLLPTSSACAPTELNVNYVGHDIGYTSQTSADACCGDCQATSGCKLFVWFGGTCSLKSAMGTNETADGAIASFLLAGQAS</sequence>
<dbReference type="CDD" id="cd07481">
    <property type="entry name" value="Peptidases_S8_BacillopeptidaseF-like"/>
    <property type="match status" value="1"/>
</dbReference>
<gene>
    <name evidence="13" type="ORF">DYB31_014353</name>
</gene>
<protein>
    <recommendedName>
        <fullName evidence="8">subtilisin</fullName>
        <ecNumber evidence="8">3.4.21.62</ecNumber>
    </recommendedName>
</protein>
<dbReference type="Pfam" id="PF00082">
    <property type="entry name" value="Peptidase_S8"/>
    <property type="match status" value="1"/>
</dbReference>
<dbReference type="InterPro" id="IPR033857">
    <property type="entry name" value="Bacillopeptidase_F"/>
</dbReference>
<dbReference type="PROSITE" id="PS50948">
    <property type="entry name" value="PAN"/>
    <property type="match status" value="1"/>
</dbReference>
<dbReference type="PRINTS" id="PR00723">
    <property type="entry name" value="SUBTILISIN"/>
</dbReference>
<dbReference type="InterPro" id="IPR036852">
    <property type="entry name" value="Peptidase_S8/S53_dom_sf"/>
</dbReference>
<keyword evidence="3" id="KW-0677">Repeat</keyword>
<feature type="active site" description="Charge relay system" evidence="9">
    <location>
        <position position="384"/>
    </location>
</feature>